<evidence type="ECO:0000313" key="9">
    <source>
        <dbReference type="EMBL" id="QMS85565.1"/>
    </source>
</evidence>
<dbReference type="Pfam" id="PF02586">
    <property type="entry name" value="SRAP"/>
    <property type="match status" value="1"/>
</dbReference>
<dbReference type="GO" id="GO:0008233">
    <property type="term" value="F:peptidase activity"/>
    <property type="evidence" value="ECO:0007669"/>
    <property type="project" value="UniProtKB-KW"/>
</dbReference>
<accession>A0A7L7KSJ2</accession>
<keyword evidence="6" id="KW-0238">DNA-binding</keyword>
<dbReference type="GO" id="GO:0016829">
    <property type="term" value="F:lyase activity"/>
    <property type="evidence" value="ECO:0007669"/>
    <property type="project" value="UniProtKB-KW"/>
</dbReference>
<evidence type="ECO:0000256" key="6">
    <source>
        <dbReference type="ARBA" id="ARBA00023125"/>
    </source>
</evidence>
<evidence type="ECO:0000256" key="8">
    <source>
        <dbReference type="RuleBase" id="RU364100"/>
    </source>
</evidence>
<dbReference type="GO" id="GO:0003697">
    <property type="term" value="F:single-stranded DNA binding"/>
    <property type="evidence" value="ECO:0007669"/>
    <property type="project" value="InterPro"/>
</dbReference>
<evidence type="ECO:0000256" key="2">
    <source>
        <dbReference type="ARBA" id="ARBA00022670"/>
    </source>
</evidence>
<evidence type="ECO:0000313" key="10">
    <source>
        <dbReference type="Proteomes" id="UP000514720"/>
    </source>
</evidence>
<keyword evidence="4 8" id="KW-0378">Hydrolase</keyword>
<dbReference type="GO" id="GO:0106300">
    <property type="term" value="P:protein-DNA covalent cross-linking repair"/>
    <property type="evidence" value="ECO:0007669"/>
    <property type="project" value="InterPro"/>
</dbReference>
<dbReference type="KEGG" id="xcl:G4Z02_07365"/>
<evidence type="ECO:0000256" key="1">
    <source>
        <dbReference type="ARBA" id="ARBA00008136"/>
    </source>
</evidence>
<dbReference type="EMBL" id="CP048914">
    <property type="protein sequence ID" value="QMS85565.1"/>
    <property type="molecule type" value="Genomic_DNA"/>
</dbReference>
<dbReference type="Proteomes" id="UP000514720">
    <property type="component" value="Chromosome"/>
</dbReference>
<dbReference type="Gene3D" id="3.90.1680.10">
    <property type="entry name" value="SOS response associated peptidase-like"/>
    <property type="match status" value="1"/>
</dbReference>
<protein>
    <recommendedName>
        <fullName evidence="8">Abasic site processing protein</fullName>
        <ecNumber evidence="8">3.4.-.-</ecNumber>
    </recommendedName>
</protein>
<dbReference type="EC" id="3.4.-.-" evidence="8"/>
<keyword evidence="5" id="KW-0190">Covalent protein-DNA linkage</keyword>
<proteinExistence type="inferred from homology"/>
<evidence type="ECO:0000256" key="5">
    <source>
        <dbReference type="ARBA" id="ARBA00023124"/>
    </source>
</evidence>
<reference evidence="9 10" key="1">
    <citation type="submission" date="2020-02" db="EMBL/GenBank/DDBJ databases">
        <authorList>
            <person name="Zheng R.K."/>
            <person name="Sun C.M."/>
        </authorList>
    </citation>
    <scope>NUCLEOTIDE SEQUENCE [LARGE SCALE GENOMIC DNA]</scope>
    <source>
        <strain evidence="10">zrk13</strain>
    </source>
</reference>
<comment type="similarity">
    <text evidence="1 8">Belongs to the SOS response-associated peptidase family.</text>
</comment>
<keyword evidence="3" id="KW-0227">DNA damage</keyword>
<evidence type="ECO:0000256" key="3">
    <source>
        <dbReference type="ARBA" id="ARBA00022763"/>
    </source>
</evidence>
<gene>
    <name evidence="9" type="ORF">G4Z02_07365</name>
</gene>
<dbReference type="PANTHER" id="PTHR13604:SF0">
    <property type="entry name" value="ABASIC SITE PROCESSING PROTEIN HMCES"/>
    <property type="match status" value="1"/>
</dbReference>
<dbReference type="InterPro" id="IPR003738">
    <property type="entry name" value="SRAP"/>
</dbReference>
<keyword evidence="7" id="KW-0456">Lyase</keyword>
<organism evidence="9 10">
    <name type="scientific">Candidatus Xianfuyuplasma coldseepsis</name>
    <dbReference type="NCBI Taxonomy" id="2782163"/>
    <lineage>
        <taxon>Bacteria</taxon>
        <taxon>Bacillati</taxon>
        <taxon>Mycoplasmatota</taxon>
        <taxon>Mollicutes</taxon>
        <taxon>Candidatus Izemoplasmatales</taxon>
        <taxon>Candidatus Izemoplasmataceae</taxon>
        <taxon>Candidatus Xianfuyuplasma</taxon>
    </lineage>
</organism>
<dbReference type="PANTHER" id="PTHR13604">
    <property type="entry name" value="DC12-RELATED"/>
    <property type="match status" value="1"/>
</dbReference>
<dbReference type="RefSeq" id="WP_258877366.1">
    <property type="nucleotide sequence ID" value="NZ_CP048914.1"/>
</dbReference>
<dbReference type="SUPFAM" id="SSF143081">
    <property type="entry name" value="BB1717-like"/>
    <property type="match status" value="1"/>
</dbReference>
<dbReference type="GO" id="GO:0006508">
    <property type="term" value="P:proteolysis"/>
    <property type="evidence" value="ECO:0007669"/>
    <property type="project" value="UniProtKB-KW"/>
</dbReference>
<keyword evidence="10" id="KW-1185">Reference proteome</keyword>
<dbReference type="AlphaFoldDB" id="A0A7L7KSJ2"/>
<evidence type="ECO:0000256" key="7">
    <source>
        <dbReference type="ARBA" id="ARBA00023239"/>
    </source>
</evidence>
<evidence type="ECO:0000256" key="4">
    <source>
        <dbReference type="ARBA" id="ARBA00022801"/>
    </source>
</evidence>
<dbReference type="InterPro" id="IPR036590">
    <property type="entry name" value="SRAP-like"/>
</dbReference>
<name>A0A7L7KSJ2_9MOLU</name>
<keyword evidence="2 8" id="KW-0645">Protease</keyword>
<sequence>MCGRFVVSYTYDELVSFLQGAFDIQEVDLIDWEPRYNVAPGQEVLSVIHDGKQYRAGTLRWGFVPSWSKDSNSGYKMINARGETIDKKPSFKESFQQKRCVLLADAFYEWKRVGSSKQPMCIQMNDQRMFLLAGLWSRTIQEDGSALFTTTIVTTSSNSLMEDVHDRMPAILSVEDAMTWLDSSTPIGDVKELIHPYDSDQMMMYPVSTMVNSVKNDSIECMIPLQK</sequence>